<dbReference type="NCBIfam" id="TIGR00369">
    <property type="entry name" value="unchar_dom_1"/>
    <property type="match status" value="1"/>
</dbReference>
<evidence type="ECO:0000313" key="4">
    <source>
        <dbReference type="Proteomes" id="UP000235963"/>
    </source>
</evidence>
<accession>A0A2N8LC38</accession>
<dbReference type="InterPro" id="IPR052723">
    <property type="entry name" value="Acyl-CoA_thioesterase_PaaI"/>
</dbReference>
<reference evidence="3 4" key="1">
    <citation type="submission" date="2015-12" db="EMBL/GenBank/DDBJ databases">
        <title>Streptococcus penaeicida sp. nov.</title>
        <authorList>
            <person name="Gomez-Gil B."/>
            <person name="Morales-Covarrubias M."/>
        </authorList>
    </citation>
    <scope>NUCLEOTIDE SEQUENCE [LARGE SCALE GENOMIC DNA]</scope>
    <source>
        <strain evidence="3 4">CAIM 1838</strain>
    </source>
</reference>
<dbReference type="SUPFAM" id="SSF54637">
    <property type="entry name" value="Thioesterase/thiol ester dehydrase-isomerase"/>
    <property type="match status" value="1"/>
</dbReference>
<sequence length="129" mass="14256">MKKEDIELAEIRVFENYKIETLEAGHAVMTTEVVEHSLNYYNISHGGYLFTLCDQVGGLVAKSLGVNAVTLQANINYLKASRLGETLWVEGKAVHSGRTTQVVDVEVKNKDGKVLTKVSLTLYITGKIE</sequence>
<dbReference type="OrthoDB" id="2139465at2"/>
<dbReference type="EMBL" id="LOCM01000020">
    <property type="protein sequence ID" value="PND47720.1"/>
    <property type="molecule type" value="Genomic_DNA"/>
</dbReference>
<proteinExistence type="predicted"/>
<dbReference type="AlphaFoldDB" id="A0A2N8LC38"/>
<evidence type="ECO:0000313" key="3">
    <source>
        <dbReference type="EMBL" id="PND47720.1"/>
    </source>
</evidence>
<keyword evidence="1" id="KW-0378">Hydrolase</keyword>
<organism evidence="3 4">
    <name type="scientific">Streptococcus penaeicida</name>
    <dbReference type="NCBI Taxonomy" id="1765960"/>
    <lineage>
        <taxon>Bacteria</taxon>
        <taxon>Bacillati</taxon>
        <taxon>Bacillota</taxon>
        <taxon>Bacilli</taxon>
        <taxon>Lactobacillales</taxon>
        <taxon>Streptococcaceae</taxon>
        <taxon>Streptococcus</taxon>
    </lineage>
</organism>
<dbReference type="PANTHER" id="PTHR42856">
    <property type="entry name" value="ACYL-COENZYME A THIOESTERASE PAAI"/>
    <property type="match status" value="1"/>
</dbReference>
<dbReference type="PANTHER" id="PTHR42856:SF1">
    <property type="entry name" value="ACYL-COENZYME A THIOESTERASE PAAI"/>
    <property type="match status" value="1"/>
</dbReference>
<keyword evidence="4" id="KW-1185">Reference proteome</keyword>
<protein>
    <submittedName>
        <fullName evidence="3">Thioesterase</fullName>
    </submittedName>
</protein>
<evidence type="ECO:0000259" key="2">
    <source>
        <dbReference type="Pfam" id="PF03061"/>
    </source>
</evidence>
<dbReference type="CDD" id="cd03443">
    <property type="entry name" value="PaaI_thioesterase"/>
    <property type="match status" value="1"/>
</dbReference>
<comment type="caution">
    <text evidence="3">The sequence shown here is derived from an EMBL/GenBank/DDBJ whole genome shotgun (WGS) entry which is preliminary data.</text>
</comment>
<dbReference type="GO" id="GO:0016289">
    <property type="term" value="F:acyl-CoA hydrolase activity"/>
    <property type="evidence" value="ECO:0007669"/>
    <property type="project" value="TreeGrafter"/>
</dbReference>
<dbReference type="InterPro" id="IPR029069">
    <property type="entry name" value="HotDog_dom_sf"/>
</dbReference>
<name>A0A2N8LC38_9STRE</name>
<evidence type="ECO:0000256" key="1">
    <source>
        <dbReference type="ARBA" id="ARBA00022801"/>
    </source>
</evidence>
<feature type="domain" description="Thioesterase" evidence="2">
    <location>
        <begin position="42"/>
        <end position="114"/>
    </location>
</feature>
<dbReference type="RefSeq" id="WP_102777403.1">
    <property type="nucleotide sequence ID" value="NZ_CBCSGP010000010.1"/>
</dbReference>
<dbReference type="InterPro" id="IPR006683">
    <property type="entry name" value="Thioestr_dom"/>
</dbReference>
<dbReference type="Gene3D" id="3.10.129.10">
    <property type="entry name" value="Hotdog Thioesterase"/>
    <property type="match status" value="1"/>
</dbReference>
<dbReference type="Proteomes" id="UP000235963">
    <property type="component" value="Unassembled WGS sequence"/>
</dbReference>
<dbReference type="InterPro" id="IPR003736">
    <property type="entry name" value="PAAI_dom"/>
</dbReference>
<gene>
    <name evidence="3" type="ORF">AT575_04795</name>
</gene>
<dbReference type="Pfam" id="PF03061">
    <property type="entry name" value="4HBT"/>
    <property type="match status" value="1"/>
</dbReference>